<evidence type="ECO:0000313" key="2">
    <source>
        <dbReference type="EMBL" id="ATL26776.1"/>
    </source>
</evidence>
<feature type="compositionally biased region" description="Low complexity" evidence="1">
    <location>
        <begin position="20"/>
        <end position="42"/>
    </location>
</feature>
<proteinExistence type="predicted"/>
<dbReference type="EMBL" id="CP022685">
    <property type="protein sequence ID" value="ATL26776.1"/>
    <property type="molecule type" value="Genomic_DNA"/>
</dbReference>
<dbReference type="KEGG" id="sfk:KY5_1758c"/>
<gene>
    <name evidence="2" type="ORF">KY5_1758c</name>
</gene>
<dbReference type="SUPFAM" id="SSF50998">
    <property type="entry name" value="Quinoprotein alcohol dehydrogenase-like"/>
    <property type="match status" value="1"/>
</dbReference>
<protein>
    <submittedName>
        <fullName evidence="2">Uncharacterized protein</fullName>
    </submittedName>
</protein>
<organism evidence="2 3">
    <name type="scientific">Streptomyces formicae</name>
    <dbReference type="NCBI Taxonomy" id="1616117"/>
    <lineage>
        <taxon>Bacteria</taxon>
        <taxon>Bacillati</taxon>
        <taxon>Actinomycetota</taxon>
        <taxon>Actinomycetes</taxon>
        <taxon>Kitasatosporales</taxon>
        <taxon>Streptomycetaceae</taxon>
        <taxon>Streptomyces</taxon>
    </lineage>
</organism>
<sequence length="272" mass="28402">MSVLPVEATDTTAPPPEAAPPSADLPLRGFPAPTTAPTTAPASRRGTRIALPVALALLAVPLITAAHHSRLAPYGDHLTVHTRVADAERAGEPELRRAGRAVEAYDPVSGKARWTYAREGRRPLKTLGAPGHAFTLWSDGLVTDTARADGGSVRWHRAAPGSAAWLRGEAARGGAGVLQPLTPGARMLAVVTPHRVAAYRAVDGDLRWVLPARPGCAFVPSRAVRTRGALLLAQPCASPGASWTSQVIAVDDYGRIVPGRTPLGNGDLGPEK</sequence>
<name>A0A291Q5J6_9ACTN</name>
<evidence type="ECO:0000256" key="1">
    <source>
        <dbReference type="SAM" id="MobiDB-lite"/>
    </source>
</evidence>
<accession>A0A291Q5J6</accession>
<dbReference type="AlphaFoldDB" id="A0A291Q5J6"/>
<dbReference type="Proteomes" id="UP000221011">
    <property type="component" value="Chromosome"/>
</dbReference>
<dbReference type="InterPro" id="IPR011047">
    <property type="entry name" value="Quinoprotein_ADH-like_sf"/>
</dbReference>
<keyword evidence="3" id="KW-1185">Reference proteome</keyword>
<dbReference type="Gene3D" id="2.130.10.10">
    <property type="entry name" value="YVTN repeat-like/Quinoprotein amine dehydrogenase"/>
    <property type="match status" value="1"/>
</dbReference>
<reference evidence="2 3" key="1">
    <citation type="submission" date="2017-08" db="EMBL/GenBank/DDBJ databases">
        <title>Complete Genome Sequence of Streptomyces formicae KY5, the formicamycin producer.</title>
        <authorList>
            <person name="Holmes N.A."/>
            <person name="Devine R."/>
            <person name="Qin Z."/>
            <person name="Seipke R.F."/>
            <person name="Wilkinson B."/>
            <person name="Hutchings M.I."/>
        </authorList>
    </citation>
    <scope>NUCLEOTIDE SEQUENCE [LARGE SCALE GENOMIC DNA]</scope>
    <source>
        <strain evidence="2 3">KY5</strain>
    </source>
</reference>
<evidence type="ECO:0000313" key="3">
    <source>
        <dbReference type="Proteomes" id="UP000221011"/>
    </source>
</evidence>
<dbReference type="RefSeq" id="WP_234362661.1">
    <property type="nucleotide sequence ID" value="NZ_CP022685.1"/>
</dbReference>
<dbReference type="InterPro" id="IPR015943">
    <property type="entry name" value="WD40/YVTN_repeat-like_dom_sf"/>
</dbReference>
<feature type="region of interest" description="Disordered" evidence="1">
    <location>
        <begin position="1"/>
        <end position="44"/>
    </location>
</feature>